<reference evidence="1" key="1">
    <citation type="submission" date="2025-08" db="UniProtKB">
        <authorList>
            <consortium name="Ensembl"/>
        </authorList>
    </citation>
    <scope>IDENTIFICATION</scope>
</reference>
<protein>
    <submittedName>
        <fullName evidence="1">Uncharacterized protein</fullName>
    </submittedName>
</protein>
<sequence length="135" mass="14520">YLGICSCWPLLYSPPWGPSLASTVCCRGRSRGKLSGAPAGWDLPSGEVCPQIIFSPSALICSPPPSLPTNLSAGQGGGWWQQRMVDLGFILNAKGDLLLKKVGDHCPTFVYIKKQGDVRKEVFFPPFPLTSEPTG</sequence>
<organism evidence="1 2">
    <name type="scientific">Crocodylus porosus</name>
    <name type="common">Saltwater crocodile</name>
    <name type="synonym">Estuarine crocodile</name>
    <dbReference type="NCBI Taxonomy" id="8502"/>
    <lineage>
        <taxon>Eukaryota</taxon>
        <taxon>Metazoa</taxon>
        <taxon>Chordata</taxon>
        <taxon>Craniata</taxon>
        <taxon>Vertebrata</taxon>
        <taxon>Euteleostomi</taxon>
        <taxon>Archelosauria</taxon>
        <taxon>Archosauria</taxon>
        <taxon>Crocodylia</taxon>
        <taxon>Longirostres</taxon>
        <taxon>Crocodylidae</taxon>
        <taxon>Crocodylus</taxon>
    </lineage>
</organism>
<evidence type="ECO:0000313" key="1">
    <source>
        <dbReference type="Ensembl" id="ENSCPRP00005017835.1"/>
    </source>
</evidence>
<dbReference type="AlphaFoldDB" id="A0A7M4FZ42"/>
<keyword evidence="2" id="KW-1185">Reference proteome</keyword>
<dbReference type="Proteomes" id="UP000594220">
    <property type="component" value="Unplaced"/>
</dbReference>
<name>A0A7M4FZ42_CROPO</name>
<proteinExistence type="predicted"/>
<reference evidence="1" key="2">
    <citation type="submission" date="2025-09" db="UniProtKB">
        <authorList>
            <consortium name="Ensembl"/>
        </authorList>
    </citation>
    <scope>IDENTIFICATION</scope>
</reference>
<evidence type="ECO:0000313" key="2">
    <source>
        <dbReference type="Proteomes" id="UP000594220"/>
    </source>
</evidence>
<accession>A0A7M4FZ42</accession>
<dbReference type="Ensembl" id="ENSCPRT00005020873.1">
    <property type="protein sequence ID" value="ENSCPRP00005017835.1"/>
    <property type="gene ID" value="ENSCPRG00005012426.1"/>
</dbReference>